<reference evidence="3 6" key="3">
    <citation type="submission" date="2020-12" db="EMBL/GenBank/DDBJ databases">
        <title>FDA dAtabase for Regulatory Grade micrObial Sequences (FDA-ARGOS): Supporting development and validation of Infectious Disease Dx tests.</title>
        <authorList>
            <person name="Nelson B."/>
            <person name="Plummer A."/>
            <person name="Tallon L."/>
            <person name="Sadzewicz L."/>
            <person name="Zhao X."/>
            <person name="Boylan J."/>
            <person name="Ott S."/>
            <person name="Bowen H."/>
            <person name="Vavikolanu K."/>
            <person name="Mehta A."/>
            <person name="Aluvathingal J."/>
            <person name="Nadendla S."/>
            <person name="Myers T."/>
            <person name="Yan Y."/>
            <person name="Sichtig H."/>
        </authorList>
    </citation>
    <scope>NUCLEOTIDE SEQUENCE [LARGE SCALE GENOMIC DNA]</scope>
    <source>
        <strain evidence="3 6">FDAARGOS_924</strain>
    </source>
</reference>
<dbReference type="InterPro" id="IPR018697">
    <property type="entry name" value="DUF2199"/>
</dbReference>
<evidence type="ECO:0000313" key="5">
    <source>
        <dbReference type="Proteomes" id="UP000236165"/>
    </source>
</evidence>
<dbReference type="Proteomes" id="UP000596196">
    <property type="component" value="Chromosome"/>
</dbReference>
<dbReference type="EMBL" id="MRWU01000001">
    <property type="protein sequence ID" value="OSX96504.1"/>
    <property type="molecule type" value="Genomic_DNA"/>
</dbReference>
<dbReference type="Proteomes" id="UP000194131">
    <property type="component" value="Unassembled WGS sequence"/>
</dbReference>
<reference evidence="1 4" key="2">
    <citation type="submission" date="2016-12" db="EMBL/GenBank/DDBJ databases">
        <title>Genome Sequences of Twelve Sporeforming Bacillus Species Isolated from Foods.</title>
        <authorList>
            <person name="De Jong A."/>
            <person name="Holsappel S."/>
            <person name="Kuipers O.P."/>
        </authorList>
    </citation>
    <scope>NUCLEOTIDE SEQUENCE [LARGE SCALE GENOMIC DNA]</scope>
    <source>
        <strain evidence="1 4">S3E15</strain>
    </source>
</reference>
<evidence type="ECO:0000313" key="4">
    <source>
        <dbReference type="Proteomes" id="UP000194131"/>
    </source>
</evidence>
<gene>
    <name evidence="2" type="ORF">BACWE_06960</name>
    <name evidence="3" type="ORF">I6G81_15690</name>
    <name evidence="1" type="ORF">S3E15_00135</name>
</gene>
<dbReference type="Proteomes" id="UP000236165">
    <property type="component" value="Unassembled WGS sequence"/>
</dbReference>
<evidence type="ECO:0000313" key="6">
    <source>
        <dbReference type="Proteomes" id="UP000596196"/>
    </source>
</evidence>
<reference evidence="2 5" key="1">
    <citation type="submission" date="2016-10" db="EMBL/GenBank/DDBJ databases">
        <title>Genome Sequence of Bacillus weihenstephanensis GM6LP.</title>
        <authorList>
            <person name="Poehlein A."/>
            <person name="Wemheuer F."/>
            <person name="Hollensteiner J."/>
            <person name="Wemheuer B."/>
        </authorList>
    </citation>
    <scope>NUCLEOTIDE SEQUENCE [LARGE SCALE GENOMIC DNA]</scope>
    <source>
        <strain evidence="2 5">GM6LP</strain>
    </source>
</reference>
<sequence>MNEKIGYVCKFCGVFHDELPICYGNEAPDYFYYIPEEELESRVEMDEDLCVIDDEYFFMKGCIEIPVLDGEGPFIWDVWVSLSETNFQKTLDYWETKGRENELEPMFGWLSTQLPCYPDTVSLKTMVHTREIGYKPYIQLELTDHPLSIEQKDGIKLDRIQEIAEEICYQNNEEIND</sequence>
<protein>
    <submittedName>
        <fullName evidence="3">DUF2199 domain-containing protein</fullName>
    </submittedName>
</protein>
<name>A0AAP8KWD7_BACMY</name>
<organism evidence="2 5">
    <name type="scientific">Bacillus mycoides</name>
    <dbReference type="NCBI Taxonomy" id="1405"/>
    <lineage>
        <taxon>Bacteria</taxon>
        <taxon>Bacillati</taxon>
        <taxon>Bacillota</taxon>
        <taxon>Bacilli</taxon>
        <taxon>Bacillales</taxon>
        <taxon>Bacillaceae</taxon>
        <taxon>Bacillus</taxon>
        <taxon>Bacillus cereus group</taxon>
    </lineage>
</organism>
<evidence type="ECO:0000313" key="3">
    <source>
        <dbReference type="EMBL" id="QQA13880.1"/>
    </source>
</evidence>
<dbReference type="KEGG" id="bmyo:BG05_2893"/>
<accession>A0AAP8KWD7</accession>
<evidence type="ECO:0000313" key="1">
    <source>
        <dbReference type="EMBL" id="OSX96504.1"/>
    </source>
</evidence>
<dbReference type="Pfam" id="PF09965">
    <property type="entry name" value="DUF2199"/>
    <property type="match status" value="1"/>
</dbReference>
<dbReference type="AlphaFoldDB" id="A0AAP8KWD7"/>
<dbReference type="EMBL" id="CP065877">
    <property type="protein sequence ID" value="QQA13880.1"/>
    <property type="molecule type" value="Genomic_DNA"/>
</dbReference>
<evidence type="ECO:0000313" key="2">
    <source>
        <dbReference type="EMBL" id="PJN72530.1"/>
    </source>
</evidence>
<proteinExistence type="predicted"/>
<dbReference type="RefSeq" id="WP_002128048.1">
    <property type="nucleotide sequence ID" value="NZ_CM125442.1"/>
</dbReference>
<dbReference type="EMBL" id="MKZQ01000008">
    <property type="protein sequence ID" value="PJN72530.1"/>
    <property type="molecule type" value="Genomic_DNA"/>
</dbReference>
<keyword evidence="6" id="KW-1185">Reference proteome</keyword>